<dbReference type="InterPro" id="IPR018239">
    <property type="entry name" value="DNA_ligase_AS"/>
</dbReference>
<dbReference type="InterPro" id="IPR004150">
    <property type="entry name" value="NAD_DNA_ligase_OB"/>
</dbReference>
<dbReference type="CDD" id="cd00114">
    <property type="entry name" value="LIGANc"/>
    <property type="match status" value="1"/>
</dbReference>
<dbReference type="FunFam" id="1.10.150.20:FF:000006">
    <property type="entry name" value="DNA ligase"/>
    <property type="match status" value="1"/>
</dbReference>
<dbReference type="InterPro" id="IPR001357">
    <property type="entry name" value="BRCT_dom"/>
</dbReference>
<evidence type="ECO:0000256" key="10">
    <source>
        <dbReference type="ARBA" id="ARBA00023027"/>
    </source>
</evidence>
<feature type="binding site" evidence="14">
    <location>
        <position position="214"/>
    </location>
    <ligand>
        <name>NAD(+)</name>
        <dbReference type="ChEBI" id="CHEBI:57540"/>
    </ligand>
</feature>
<keyword evidence="10 14" id="KW-0520">NAD</keyword>
<dbReference type="InterPro" id="IPR036420">
    <property type="entry name" value="BRCT_dom_sf"/>
</dbReference>
<evidence type="ECO:0000256" key="2">
    <source>
        <dbReference type="ARBA" id="ARBA00012722"/>
    </source>
</evidence>
<keyword evidence="18" id="KW-1185">Reference proteome</keyword>
<dbReference type="InterPro" id="IPR013840">
    <property type="entry name" value="DNAligase_N"/>
</dbReference>
<dbReference type="RefSeq" id="WP_115218331.1">
    <property type="nucleotide sequence ID" value="NZ_UHIA01000004.1"/>
</dbReference>
<feature type="active site" description="N6-AMP-lysine intermediate" evidence="14">
    <location>
        <position position="156"/>
    </location>
</feature>
<keyword evidence="14" id="KW-0464">Manganese</keyword>
<name>A0A380MVK4_9GAMM</name>
<keyword evidence="8 14" id="KW-0862">Zinc</keyword>
<dbReference type="Gene3D" id="3.40.50.10190">
    <property type="entry name" value="BRCT domain"/>
    <property type="match status" value="1"/>
</dbReference>
<dbReference type="Pfam" id="PF14520">
    <property type="entry name" value="HHH_5"/>
    <property type="match status" value="1"/>
</dbReference>
<organism evidence="17 18">
    <name type="scientific">Suttonella indologenes</name>
    <dbReference type="NCBI Taxonomy" id="13276"/>
    <lineage>
        <taxon>Bacteria</taxon>
        <taxon>Pseudomonadati</taxon>
        <taxon>Pseudomonadota</taxon>
        <taxon>Gammaproteobacteria</taxon>
        <taxon>Cardiobacteriales</taxon>
        <taxon>Cardiobacteriaceae</taxon>
        <taxon>Suttonella</taxon>
    </lineage>
</organism>
<dbReference type="InterPro" id="IPR012340">
    <property type="entry name" value="NA-bd_OB-fold"/>
</dbReference>
<sequence>MVSRSSALEDLAAEVAALREEIQIHNRYYYEEDNPQIADAQYDALLRELAQKEQQWLEEQRLALQAELTALQAQGGDIETWIRQQEIRQQLQDLTADSQSPTQIVAGKAAAGFTTVRHQVPMLSLDNVFNQEEFAAFFRRLQERLGEGLSLSAEPKFDGLAINLRYEQGVLVQAATRGDGETGEDVSTNIRTIADIPARLQAQHPPAVLEVRGEVYMSKAAFLALNAAALASGGKTFANPRNAAAGSLRQLDATITATRKLSFFAYGYGEIQGFALPETYTQFLAQLRCFGFPVCDWQRSLIGGVAAAARYMDELAAEREALPYEIDGVVFKTDAFAAQQALGFRSRAPRWAIAWKFPAMEKTTLVEGIDVQVGRTGAVTPVARLQAVEVGGVTVTNATLHNADEVARKDVRVGDTVFVRRAGDVIPEVVKVVVEKRPADSQPFVMPEHCPVCGSEVLRPEGEAVARCSGGLHCKAQRVQALIHFASRKAMDIQGLGDKLIEQVVENGSVHSPADLFKLSLADWAALPRMAEKSAQNVMNALEAAKQTTLARFIYALGIREVGQVSANLLAQHFRRLPELIQADEIQLQAIDGIGPVMAQYIRHFFLDAANLTVMEDLQAQGIVWQEMEVQEIADDSPVSGKTIVMTGTLAHFTREEAKAALEKLGAKISGSLSAKTDYLLAGEKAGSKLNKAQNLGVVIVDETHLISWLAEGGML</sequence>
<evidence type="ECO:0000256" key="4">
    <source>
        <dbReference type="ARBA" id="ARBA00022598"/>
    </source>
</evidence>
<dbReference type="FunFam" id="3.30.470.30:FF:000001">
    <property type="entry name" value="DNA ligase"/>
    <property type="match status" value="1"/>
</dbReference>
<dbReference type="Pfam" id="PF03120">
    <property type="entry name" value="OB_DNA_ligase"/>
    <property type="match status" value="1"/>
</dbReference>
<dbReference type="Proteomes" id="UP000254575">
    <property type="component" value="Unassembled WGS sequence"/>
</dbReference>
<feature type="binding site" evidence="14">
    <location>
        <position position="356"/>
    </location>
    <ligand>
        <name>NAD(+)</name>
        <dbReference type="ChEBI" id="CHEBI:57540"/>
    </ligand>
</feature>
<feature type="binding site" evidence="14">
    <location>
        <position position="474"/>
    </location>
    <ligand>
        <name>Zn(2+)</name>
        <dbReference type="ChEBI" id="CHEBI:29105"/>
    </ligand>
</feature>
<keyword evidence="7 14" id="KW-0227">DNA damage</keyword>
<dbReference type="GO" id="GO:0003677">
    <property type="term" value="F:DNA binding"/>
    <property type="evidence" value="ECO:0007669"/>
    <property type="project" value="InterPro"/>
</dbReference>
<evidence type="ECO:0000256" key="7">
    <source>
        <dbReference type="ARBA" id="ARBA00022763"/>
    </source>
</evidence>
<evidence type="ECO:0000256" key="9">
    <source>
        <dbReference type="ARBA" id="ARBA00022842"/>
    </source>
</evidence>
<feature type="binding site" evidence="14">
    <location>
        <position position="332"/>
    </location>
    <ligand>
        <name>NAD(+)</name>
        <dbReference type="ChEBI" id="CHEBI:57540"/>
    </ligand>
</feature>
<evidence type="ECO:0000256" key="8">
    <source>
        <dbReference type="ARBA" id="ARBA00022833"/>
    </source>
</evidence>
<dbReference type="PIRSF" id="PIRSF001604">
    <property type="entry name" value="LigA"/>
    <property type="match status" value="1"/>
</dbReference>
<keyword evidence="11 14" id="KW-0234">DNA repair</keyword>
<feature type="coiled-coil region" evidence="15">
    <location>
        <begin position="8"/>
        <end position="74"/>
    </location>
</feature>
<comment type="catalytic activity">
    <reaction evidence="12 14">
        <text>NAD(+) + (deoxyribonucleotide)n-3'-hydroxyl + 5'-phospho-(deoxyribonucleotide)m = (deoxyribonucleotide)n+m + AMP + beta-nicotinamide D-nucleotide.</text>
        <dbReference type="EC" id="6.5.1.2"/>
    </reaction>
</comment>
<evidence type="ECO:0000256" key="6">
    <source>
        <dbReference type="ARBA" id="ARBA00022723"/>
    </source>
</evidence>
<evidence type="ECO:0000256" key="5">
    <source>
        <dbReference type="ARBA" id="ARBA00022705"/>
    </source>
</evidence>
<dbReference type="HAMAP" id="MF_01588">
    <property type="entry name" value="DNA_ligase_A"/>
    <property type="match status" value="1"/>
</dbReference>
<dbReference type="NCBIfam" id="TIGR00575">
    <property type="entry name" value="dnlj"/>
    <property type="match status" value="1"/>
</dbReference>
<keyword evidence="15" id="KW-0175">Coiled coil</keyword>
<dbReference type="PROSITE" id="PS01055">
    <property type="entry name" value="DNA_LIGASE_N1"/>
    <property type="match status" value="1"/>
</dbReference>
<dbReference type="GO" id="GO:0006281">
    <property type="term" value="P:DNA repair"/>
    <property type="evidence" value="ECO:0007669"/>
    <property type="project" value="UniProtKB-KW"/>
</dbReference>
<dbReference type="NCBIfam" id="NF005932">
    <property type="entry name" value="PRK07956.1"/>
    <property type="match status" value="1"/>
</dbReference>
<evidence type="ECO:0000256" key="11">
    <source>
        <dbReference type="ARBA" id="ARBA00023204"/>
    </source>
</evidence>
<accession>A0A380MVK4</accession>
<dbReference type="SUPFAM" id="SSF50249">
    <property type="entry name" value="Nucleic acid-binding proteins"/>
    <property type="match status" value="1"/>
</dbReference>
<dbReference type="SUPFAM" id="SSF47781">
    <property type="entry name" value="RuvA domain 2-like"/>
    <property type="match status" value="1"/>
</dbReference>
<dbReference type="PANTHER" id="PTHR23389:SF9">
    <property type="entry name" value="DNA LIGASE"/>
    <property type="match status" value="1"/>
</dbReference>
<dbReference type="CDD" id="cd17748">
    <property type="entry name" value="BRCT_DNA_ligase_like"/>
    <property type="match status" value="1"/>
</dbReference>
<dbReference type="Gene3D" id="3.30.470.30">
    <property type="entry name" value="DNA ligase/mRNA capping enzyme"/>
    <property type="match status" value="1"/>
</dbReference>
<evidence type="ECO:0000256" key="1">
    <source>
        <dbReference type="ARBA" id="ARBA00004067"/>
    </source>
</evidence>
<dbReference type="SMART" id="SM00278">
    <property type="entry name" value="HhH1"/>
    <property type="match status" value="4"/>
</dbReference>
<dbReference type="Pfam" id="PF00533">
    <property type="entry name" value="BRCT"/>
    <property type="match status" value="1"/>
</dbReference>
<dbReference type="GO" id="GO:0006260">
    <property type="term" value="P:DNA replication"/>
    <property type="evidence" value="ECO:0007669"/>
    <property type="project" value="UniProtKB-KW"/>
</dbReference>
<dbReference type="InterPro" id="IPR001679">
    <property type="entry name" value="DNA_ligase"/>
</dbReference>
<comment type="caution">
    <text evidence="14">Lacks conserved residue(s) required for the propagation of feature annotation.</text>
</comment>
<feature type="binding site" evidence="14">
    <location>
        <position position="177"/>
    </location>
    <ligand>
        <name>NAD(+)</name>
        <dbReference type="ChEBI" id="CHEBI:57540"/>
    </ligand>
</feature>
<feature type="binding site" evidence="14">
    <location>
        <begin position="124"/>
        <end position="125"/>
    </location>
    <ligand>
        <name>NAD(+)</name>
        <dbReference type="ChEBI" id="CHEBI:57540"/>
    </ligand>
</feature>
<dbReference type="InterPro" id="IPR041663">
    <property type="entry name" value="DisA/LigA_HHH"/>
</dbReference>
<comment type="cofactor">
    <cofactor evidence="14">
        <name>Mg(2+)</name>
        <dbReference type="ChEBI" id="CHEBI:18420"/>
    </cofactor>
    <cofactor evidence="14">
        <name>Mn(2+)</name>
        <dbReference type="ChEBI" id="CHEBI:29035"/>
    </cofactor>
</comment>
<proteinExistence type="inferred from homology"/>
<dbReference type="SMART" id="SM00292">
    <property type="entry name" value="BRCT"/>
    <property type="match status" value="1"/>
</dbReference>
<dbReference type="OrthoDB" id="9759736at2"/>
<keyword evidence="4 14" id="KW-0436">Ligase</keyword>
<protein>
    <recommendedName>
        <fullName evidence="3 14">DNA ligase</fullName>
        <ecNumber evidence="2 14">6.5.1.2</ecNumber>
    </recommendedName>
    <alternativeName>
        <fullName evidence="14">Polydeoxyribonucleotide synthase [NAD(+)]</fullName>
    </alternativeName>
</protein>
<dbReference type="SUPFAM" id="SSF56091">
    <property type="entry name" value="DNA ligase/mRNA capping enzyme, catalytic domain"/>
    <property type="match status" value="2"/>
</dbReference>
<evidence type="ECO:0000256" key="13">
    <source>
        <dbReference type="ARBA" id="ARBA00060881"/>
    </source>
</evidence>
<dbReference type="GO" id="GO:0005829">
    <property type="term" value="C:cytosol"/>
    <property type="evidence" value="ECO:0007669"/>
    <property type="project" value="TreeGrafter"/>
</dbReference>
<evidence type="ECO:0000256" key="14">
    <source>
        <dbReference type="HAMAP-Rule" id="MF_01588"/>
    </source>
</evidence>
<gene>
    <name evidence="17" type="primary">ligA_1</name>
    <name evidence="14" type="synonym">ligA</name>
    <name evidence="17" type="ORF">NCTC10717_01075</name>
</gene>
<dbReference type="GO" id="GO:0003911">
    <property type="term" value="F:DNA ligase (NAD+) activity"/>
    <property type="evidence" value="ECO:0007669"/>
    <property type="project" value="UniProtKB-UniRule"/>
</dbReference>
<dbReference type="FunFam" id="2.40.50.140:FF:000012">
    <property type="entry name" value="DNA ligase"/>
    <property type="match status" value="1"/>
</dbReference>
<keyword evidence="5 14" id="KW-0235">DNA replication</keyword>
<reference evidence="17 18" key="1">
    <citation type="submission" date="2018-06" db="EMBL/GenBank/DDBJ databases">
        <authorList>
            <consortium name="Pathogen Informatics"/>
            <person name="Doyle S."/>
        </authorList>
    </citation>
    <scope>NUCLEOTIDE SEQUENCE [LARGE SCALE GENOMIC DNA]</scope>
    <source>
        <strain evidence="17 18">NCTC10717</strain>
    </source>
</reference>
<feature type="binding site" evidence="14">
    <location>
        <position position="154"/>
    </location>
    <ligand>
        <name>NAD(+)</name>
        <dbReference type="ChEBI" id="CHEBI:57540"/>
    </ligand>
</feature>
<dbReference type="Pfam" id="PF01653">
    <property type="entry name" value="DNA_ligase_aden"/>
    <property type="match status" value="1"/>
</dbReference>
<comment type="function">
    <text evidence="1 14">DNA ligase that catalyzes the formation of phosphodiester linkages between 5'-phosphoryl and 3'-hydroxyl groups in double-stranded DNA using NAD as a coenzyme and as the energy source for the reaction. It is essential for DNA replication and repair of damaged DNA.</text>
</comment>
<evidence type="ECO:0000259" key="16">
    <source>
        <dbReference type="PROSITE" id="PS50172"/>
    </source>
</evidence>
<dbReference type="PANTHER" id="PTHR23389">
    <property type="entry name" value="CHROMOSOME TRANSMISSION FIDELITY FACTOR 18"/>
    <property type="match status" value="1"/>
</dbReference>
<evidence type="ECO:0000313" key="18">
    <source>
        <dbReference type="Proteomes" id="UP000254575"/>
    </source>
</evidence>
<dbReference type="SUPFAM" id="SSF52113">
    <property type="entry name" value="BRCT domain"/>
    <property type="match status" value="1"/>
</dbReference>
<dbReference type="Gene3D" id="2.40.50.140">
    <property type="entry name" value="Nucleic acid-binding proteins"/>
    <property type="match status" value="1"/>
</dbReference>
<dbReference type="Gene3D" id="6.20.10.30">
    <property type="match status" value="1"/>
</dbReference>
<evidence type="ECO:0000256" key="3">
    <source>
        <dbReference type="ARBA" id="ARBA00013308"/>
    </source>
</evidence>
<dbReference type="Gene3D" id="1.10.150.20">
    <property type="entry name" value="5' to 3' exonuclease, C-terminal subdomain"/>
    <property type="match status" value="2"/>
</dbReference>
<dbReference type="InterPro" id="IPR013839">
    <property type="entry name" value="DNAligase_adenylation"/>
</dbReference>
<keyword evidence="6 14" id="KW-0479">Metal-binding</keyword>
<dbReference type="InterPro" id="IPR004149">
    <property type="entry name" value="Znf_DNAligase_C4"/>
</dbReference>
<dbReference type="Pfam" id="PF03119">
    <property type="entry name" value="DNA_ligase_ZBD"/>
    <property type="match status" value="1"/>
</dbReference>
<dbReference type="InterPro" id="IPR010994">
    <property type="entry name" value="RuvA_2-like"/>
</dbReference>
<dbReference type="PROSITE" id="PS50172">
    <property type="entry name" value="BRCT"/>
    <property type="match status" value="1"/>
</dbReference>
<evidence type="ECO:0000256" key="15">
    <source>
        <dbReference type="SAM" id="Coils"/>
    </source>
</evidence>
<comment type="similarity">
    <text evidence="13 14">Belongs to the NAD-dependent DNA ligase family. LigA subfamily.</text>
</comment>
<dbReference type="InterPro" id="IPR003583">
    <property type="entry name" value="Hlx-hairpin-Hlx_DNA-bd_motif"/>
</dbReference>
<dbReference type="FunFam" id="1.10.150.20:FF:000007">
    <property type="entry name" value="DNA ligase"/>
    <property type="match status" value="1"/>
</dbReference>
<dbReference type="GO" id="GO:0046872">
    <property type="term" value="F:metal ion binding"/>
    <property type="evidence" value="ECO:0007669"/>
    <property type="project" value="UniProtKB-KW"/>
</dbReference>
<feature type="binding site" evidence="14">
    <location>
        <position position="453"/>
    </location>
    <ligand>
        <name>Zn(2+)</name>
        <dbReference type="ChEBI" id="CHEBI:29105"/>
    </ligand>
</feature>
<feature type="binding site" evidence="14">
    <location>
        <position position="450"/>
    </location>
    <ligand>
        <name>Zn(2+)</name>
        <dbReference type="ChEBI" id="CHEBI:29105"/>
    </ligand>
</feature>
<dbReference type="Pfam" id="PF12826">
    <property type="entry name" value="HHH_2"/>
    <property type="match status" value="1"/>
</dbReference>
<dbReference type="SMART" id="SM00532">
    <property type="entry name" value="LIGANc"/>
    <property type="match status" value="1"/>
</dbReference>
<feature type="domain" description="BRCT" evidence="16">
    <location>
        <begin position="634"/>
        <end position="716"/>
    </location>
</feature>
<dbReference type="EC" id="6.5.1.2" evidence="2 14"/>
<dbReference type="EMBL" id="UHIA01000004">
    <property type="protein sequence ID" value="SUO96609.1"/>
    <property type="molecule type" value="Genomic_DNA"/>
</dbReference>
<dbReference type="AlphaFoldDB" id="A0A380MVK4"/>
<feature type="binding site" evidence="14">
    <location>
        <begin position="39"/>
        <end position="43"/>
    </location>
    <ligand>
        <name>NAD(+)</name>
        <dbReference type="ChEBI" id="CHEBI:57540"/>
    </ligand>
</feature>
<evidence type="ECO:0000313" key="17">
    <source>
        <dbReference type="EMBL" id="SUO96609.1"/>
    </source>
</evidence>
<evidence type="ECO:0000256" key="12">
    <source>
        <dbReference type="ARBA" id="ARBA00034005"/>
    </source>
</evidence>
<dbReference type="Gene3D" id="1.10.287.610">
    <property type="entry name" value="Helix hairpin bin"/>
    <property type="match status" value="1"/>
</dbReference>
<keyword evidence="9 14" id="KW-0460">Magnesium</keyword>